<feature type="domain" description="Methyltransferase" evidence="1">
    <location>
        <begin position="79"/>
        <end position="170"/>
    </location>
</feature>
<evidence type="ECO:0000259" key="1">
    <source>
        <dbReference type="Pfam" id="PF13649"/>
    </source>
</evidence>
<dbReference type="Gene3D" id="3.40.50.150">
    <property type="entry name" value="Vaccinia Virus protein VP39"/>
    <property type="match status" value="1"/>
</dbReference>
<dbReference type="PANTHER" id="PTHR43591:SF24">
    <property type="entry name" value="2-METHOXY-6-POLYPRENYL-1,4-BENZOQUINOL METHYLASE, MITOCHONDRIAL"/>
    <property type="match status" value="1"/>
</dbReference>
<accession>A0A1J9R7M4</accession>
<evidence type="ECO:0000313" key="3">
    <source>
        <dbReference type="Proteomes" id="UP000242791"/>
    </source>
</evidence>
<proteinExistence type="predicted"/>
<keyword evidence="3" id="KW-1185">Reference proteome</keyword>
<dbReference type="PANTHER" id="PTHR43591">
    <property type="entry name" value="METHYLTRANSFERASE"/>
    <property type="match status" value="1"/>
</dbReference>
<dbReference type="EMBL" id="LGTZ01000658">
    <property type="protein sequence ID" value="OJD24004.1"/>
    <property type="molecule type" value="Genomic_DNA"/>
</dbReference>
<comment type="caution">
    <text evidence="2">The sequence shown here is derived from an EMBL/GenBank/DDBJ whole genome shotgun (WGS) entry which is preliminary data.</text>
</comment>
<dbReference type="Proteomes" id="UP000242791">
    <property type="component" value="Unassembled WGS sequence"/>
</dbReference>
<dbReference type="GO" id="GO:0008168">
    <property type="term" value="F:methyltransferase activity"/>
    <property type="evidence" value="ECO:0007669"/>
    <property type="project" value="TreeGrafter"/>
</dbReference>
<dbReference type="Pfam" id="PF13649">
    <property type="entry name" value="Methyltransf_25"/>
    <property type="match status" value="1"/>
</dbReference>
<dbReference type="AlphaFoldDB" id="A0A1J9R7M4"/>
<dbReference type="OrthoDB" id="506498at2759"/>
<dbReference type="InterPro" id="IPR041698">
    <property type="entry name" value="Methyltransf_25"/>
</dbReference>
<name>A0A1J9R7M4_9EURO</name>
<feature type="non-terminal residue" evidence="2">
    <location>
        <position position="302"/>
    </location>
</feature>
<sequence length="302" mass="34935">MYQNLVLDPESGTTKLDKSFLELITYQGREYQNYSVEKKTYFEPVDDDEIERLRLQHQIFHKIFGEKWIFPQMGAPELVLDCGCGAGTWAAEVAEEYPDCKVIGVDISPHMMPDEAPENLYLQVDDLNREFTFDPNYFDVVNSRFVASGLNKHRWESYIEDIKTTLKPGGWVQMVEMYFNVQSDNGTITDAHALRKWSSKYLKSLEDVKELRVAMKLGGLLEAARFNNVQTRVINVPLAPWPDDAHLREIGRINRPNVHLLLESLALYPLVKRMNMSREEFDELVAQARTEIDDLSLKAYFS</sequence>
<dbReference type="CDD" id="cd02440">
    <property type="entry name" value="AdoMet_MTases"/>
    <property type="match status" value="1"/>
</dbReference>
<dbReference type="InterPro" id="IPR029063">
    <property type="entry name" value="SAM-dependent_MTases_sf"/>
</dbReference>
<dbReference type="STRING" id="1658174.A0A1J9R7M4"/>
<gene>
    <name evidence="2" type="ORF">ACJ73_04644</name>
</gene>
<evidence type="ECO:0000313" key="2">
    <source>
        <dbReference type="EMBL" id="OJD24004.1"/>
    </source>
</evidence>
<dbReference type="VEuPathDB" id="FungiDB:ACJ73_04644"/>
<dbReference type="SUPFAM" id="SSF53335">
    <property type="entry name" value="S-adenosyl-L-methionine-dependent methyltransferases"/>
    <property type="match status" value="1"/>
</dbReference>
<organism evidence="2 3">
    <name type="scientific">Blastomyces percursus</name>
    <dbReference type="NCBI Taxonomy" id="1658174"/>
    <lineage>
        <taxon>Eukaryota</taxon>
        <taxon>Fungi</taxon>
        <taxon>Dikarya</taxon>
        <taxon>Ascomycota</taxon>
        <taxon>Pezizomycotina</taxon>
        <taxon>Eurotiomycetes</taxon>
        <taxon>Eurotiomycetidae</taxon>
        <taxon>Onygenales</taxon>
        <taxon>Ajellomycetaceae</taxon>
        <taxon>Blastomyces</taxon>
    </lineage>
</organism>
<protein>
    <recommendedName>
        <fullName evidence="1">Methyltransferase domain-containing protein</fullName>
    </recommendedName>
</protein>
<reference evidence="2 3" key="1">
    <citation type="submission" date="2015-08" db="EMBL/GenBank/DDBJ databases">
        <title>Emmonsia species relationships and genome sequence.</title>
        <authorList>
            <person name="Cuomo C.A."/>
            <person name="Schwartz I.S."/>
            <person name="Kenyon C."/>
            <person name="De Hoog G.S."/>
            <person name="Govender N.P."/>
            <person name="Botha A."/>
            <person name="Moreno L."/>
            <person name="De Vries M."/>
            <person name="Munoz J.F."/>
            <person name="Stielow J.B."/>
        </authorList>
    </citation>
    <scope>NUCLEOTIDE SEQUENCE [LARGE SCALE GENOMIC DNA]</scope>
    <source>
        <strain evidence="2 3">EI222</strain>
    </source>
</reference>